<dbReference type="InterPro" id="IPR039422">
    <property type="entry name" value="MarR/SlyA-like"/>
</dbReference>
<evidence type="ECO:0000259" key="1">
    <source>
        <dbReference type="PROSITE" id="PS50995"/>
    </source>
</evidence>
<reference evidence="2 3" key="1">
    <citation type="submission" date="2018-11" db="EMBL/GenBank/DDBJ databases">
        <title>Cryobacterium sp. nov., isolated from rhizosphere soil of lettuce.</title>
        <authorList>
            <person name="Wang Y."/>
        </authorList>
    </citation>
    <scope>NUCLEOTIDE SEQUENCE [LARGE SCALE GENOMIC DNA]</scope>
    <source>
        <strain evidence="2 3">NEAU-85</strain>
    </source>
</reference>
<dbReference type="AlphaFoldDB" id="A0A3M8LI23"/>
<dbReference type="InterPro" id="IPR036388">
    <property type="entry name" value="WH-like_DNA-bd_sf"/>
</dbReference>
<dbReference type="PROSITE" id="PS50995">
    <property type="entry name" value="HTH_MARR_2"/>
    <property type="match status" value="1"/>
</dbReference>
<feature type="domain" description="HTH marR-type" evidence="1">
    <location>
        <begin position="1"/>
        <end position="133"/>
    </location>
</feature>
<comment type="caution">
    <text evidence="2">The sequence shown here is derived from an EMBL/GenBank/DDBJ whole genome shotgun (WGS) entry which is preliminary data.</text>
</comment>
<dbReference type="GO" id="GO:0003700">
    <property type="term" value="F:DNA-binding transcription factor activity"/>
    <property type="evidence" value="ECO:0007669"/>
    <property type="project" value="InterPro"/>
</dbReference>
<accession>A0A3M8LI23</accession>
<sequence length="144" mass="16017">MHEASLLLRRILTLNDEVEKQLAEELDVNPTDFDAMQHLIQSGPLSPSEIAARLGITTAAATMAVDRLVKVGHVTRQPHPSDRRRLLVVPREESVRRAMARLLPMIGETDALLSRYTDAEQAAITDYLARTVQILQRTLGRDGA</sequence>
<protein>
    <submittedName>
        <fullName evidence="2">MarR family transcriptional regulator</fullName>
    </submittedName>
</protein>
<dbReference type="PRINTS" id="PR00598">
    <property type="entry name" value="HTHMARR"/>
</dbReference>
<dbReference type="Pfam" id="PF12802">
    <property type="entry name" value="MarR_2"/>
    <property type="match status" value="1"/>
</dbReference>
<dbReference type="EMBL" id="RDSR01000005">
    <property type="protein sequence ID" value="RNE64148.1"/>
    <property type="molecule type" value="Genomic_DNA"/>
</dbReference>
<proteinExistence type="predicted"/>
<gene>
    <name evidence="2" type="ORF">EEJ31_04570</name>
</gene>
<dbReference type="PANTHER" id="PTHR33164:SF43">
    <property type="entry name" value="HTH-TYPE TRANSCRIPTIONAL REPRESSOR YETL"/>
    <property type="match status" value="1"/>
</dbReference>
<dbReference type="SUPFAM" id="SSF46785">
    <property type="entry name" value="Winged helix' DNA-binding domain"/>
    <property type="match status" value="1"/>
</dbReference>
<keyword evidence="3" id="KW-1185">Reference proteome</keyword>
<dbReference type="InterPro" id="IPR000835">
    <property type="entry name" value="HTH_MarR-typ"/>
</dbReference>
<dbReference type="OrthoDB" id="162531at2"/>
<name>A0A3M8LI23_9MICO</name>
<organism evidence="2 3">
    <name type="scientific">Cryobacterium tepidiphilum</name>
    <dbReference type="NCBI Taxonomy" id="2486026"/>
    <lineage>
        <taxon>Bacteria</taxon>
        <taxon>Bacillati</taxon>
        <taxon>Actinomycetota</taxon>
        <taxon>Actinomycetes</taxon>
        <taxon>Micrococcales</taxon>
        <taxon>Microbacteriaceae</taxon>
        <taxon>Cryobacterium</taxon>
    </lineage>
</organism>
<dbReference type="GO" id="GO:0006950">
    <property type="term" value="P:response to stress"/>
    <property type="evidence" value="ECO:0007669"/>
    <property type="project" value="TreeGrafter"/>
</dbReference>
<evidence type="ECO:0000313" key="2">
    <source>
        <dbReference type="EMBL" id="RNE64148.1"/>
    </source>
</evidence>
<dbReference type="InterPro" id="IPR036390">
    <property type="entry name" value="WH_DNA-bd_sf"/>
</dbReference>
<dbReference type="Gene3D" id="1.10.10.10">
    <property type="entry name" value="Winged helix-like DNA-binding domain superfamily/Winged helix DNA-binding domain"/>
    <property type="match status" value="1"/>
</dbReference>
<dbReference type="Proteomes" id="UP000279859">
    <property type="component" value="Unassembled WGS sequence"/>
</dbReference>
<evidence type="ECO:0000313" key="3">
    <source>
        <dbReference type="Proteomes" id="UP000279859"/>
    </source>
</evidence>
<dbReference type="SMART" id="SM00347">
    <property type="entry name" value="HTH_MARR"/>
    <property type="match status" value="1"/>
</dbReference>
<dbReference type="PANTHER" id="PTHR33164">
    <property type="entry name" value="TRANSCRIPTIONAL REGULATOR, MARR FAMILY"/>
    <property type="match status" value="1"/>
</dbReference>